<comment type="caution">
    <text evidence="1">The sequence shown here is derived from an EMBL/GenBank/DDBJ whole genome shotgun (WGS) entry which is preliminary data.</text>
</comment>
<dbReference type="SUPFAM" id="SSF102114">
    <property type="entry name" value="Radical SAM enzymes"/>
    <property type="match status" value="1"/>
</dbReference>
<reference evidence="1" key="1">
    <citation type="journal article" date="2014" name="Front. Microbiol.">
        <title>High frequency of phylogenetically diverse reductive dehalogenase-homologous genes in deep subseafloor sedimentary metagenomes.</title>
        <authorList>
            <person name="Kawai M."/>
            <person name="Futagami T."/>
            <person name="Toyoda A."/>
            <person name="Takaki Y."/>
            <person name="Nishi S."/>
            <person name="Hori S."/>
            <person name="Arai W."/>
            <person name="Tsubouchi T."/>
            <person name="Morono Y."/>
            <person name="Uchiyama I."/>
            <person name="Ito T."/>
            <person name="Fujiyama A."/>
            <person name="Inagaki F."/>
            <person name="Takami H."/>
        </authorList>
    </citation>
    <scope>NUCLEOTIDE SEQUENCE</scope>
    <source>
        <strain evidence="1">Expedition CK06-06</strain>
    </source>
</reference>
<gene>
    <name evidence="1" type="ORF">S12H4_16639</name>
</gene>
<protein>
    <recommendedName>
        <fullName evidence="2">Radical SAM protein</fullName>
    </recommendedName>
</protein>
<dbReference type="EMBL" id="BARW01008061">
    <property type="protein sequence ID" value="GAI79863.1"/>
    <property type="molecule type" value="Genomic_DNA"/>
</dbReference>
<dbReference type="AlphaFoldDB" id="X1RGX1"/>
<sequence>KVLLMDLDVIRQRHPFPNLALMKLSAYHRVKGDEVFLNFPLQPADIAYASCVFTWNARRRNGLSPDIIFGGSGIDLKAELPPEVEHIMPDYSLYPSVDFSLGFTSRGCIRRCPWCIVPEKEGGIKPVAGIYEFWDRRHRKIMLLDNNLLASPNWRITMEDLIAEGLEVDFRQGLDIRLVNEDVAGYLKRVKASQFSFGKKKRRILRFAFDDIAYERAVRRGIELLLDNGIPSRRLSFYVLHGFGDDDTTLKRMEILWSYNVDVYPMVYKGADGKEPARRIMEVDDIFWHGTRRNINKFLRLVGRLPE</sequence>
<evidence type="ECO:0008006" key="2">
    <source>
        <dbReference type="Google" id="ProtNLM"/>
    </source>
</evidence>
<name>X1RGX1_9ZZZZ</name>
<accession>X1RGX1</accession>
<proteinExistence type="predicted"/>
<dbReference type="InterPro" id="IPR058240">
    <property type="entry name" value="rSAM_sf"/>
</dbReference>
<feature type="non-terminal residue" evidence="1">
    <location>
        <position position="1"/>
    </location>
</feature>
<evidence type="ECO:0000313" key="1">
    <source>
        <dbReference type="EMBL" id="GAI79863.1"/>
    </source>
</evidence>
<organism evidence="1">
    <name type="scientific">marine sediment metagenome</name>
    <dbReference type="NCBI Taxonomy" id="412755"/>
    <lineage>
        <taxon>unclassified sequences</taxon>
        <taxon>metagenomes</taxon>
        <taxon>ecological metagenomes</taxon>
    </lineage>
</organism>